<comment type="similarity">
    <text evidence="10">Belongs to the insect chemoreceptor superfamily. Heteromeric odorant receptor channel (TC 1.A.69) family. Or2a subfamily.</text>
</comment>
<dbReference type="GO" id="GO:0005549">
    <property type="term" value="F:odorant binding"/>
    <property type="evidence" value="ECO:0007669"/>
    <property type="project" value="InterPro"/>
</dbReference>
<name>A0A834XQV3_APHGI</name>
<dbReference type="Pfam" id="PF02949">
    <property type="entry name" value="7tm_6"/>
    <property type="match status" value="2"/>
</dbReference>
<keyword evidence="6 12" id="KW-0472">Membrane</keyword>
<dbReference type="PANTHER" id="PTHR21137:SF37">
    <property type="entry name" value="ODORANT RECEPTOR 46A, ISOFORM B-RELATED"/>
    <property type="match status" value="1"/>
</dbReference>
<comment type="caution">
    <text evidence="13">The sequence shown here is derived from an EMBL/GenBank/DDBJ whole genome shotgun (WGS) entry which is preliminary data.</text>
</comment>
<feature type="transmembrane region" description="Helical" evidence="12">
    <location>
        <begin position="292"/>
        <end position="311"/>
    </location>
</feature>
<evidence type="ECO:0000256" key="1">
    <source>
        <dbReference type="ARBA" id="ARBA00004141"/>
    </source>
</evidence>
<comment type="subcellular location">
    <subcellularLocation>
        <location evidence="1">Membrane</location>
        <topology evidence="1">Multi-pass membrane protein</topology>
    </subcellularLocation>
</comment>
<dbReference type="GO" id="GO:0005886">
    <property type="term" value="C:plasma membrane"/>
    <property type="evidence" value="ECO:0007669"/>
    <property type="project" value="TreeGrafter"/>
</dbReference>
<dbReference type="GO" id="GO:0007165">
    <property type="term" value="P:signal transduction"/>
    <property type="evidence" value="ECO:0007669"/>
    <property type="project" value="UniProtKB-KW"/>
</dbReference>
<feature type="transmembrane region" description="Helical" evidence="12">
    <location>
        <begin position="31"/>
        <end position="53"/>
    </location>
</feature>
<feature type="transmembrane region" description="Helical" evidence="12">
    <location>
        <begin position="123"/>
        <end position="142"/>
    </location>
</feature>
<dbReference type="OrthoDB" id="6597368at2759"/>
<evidence type="ECO:0000256" key="4">
    <source>
        <dbReference type="ARBA" id="ARBA00022725"/>
    </source>
</evidence>
<evidence type="ECO:0000313" key="13">
    <source>
        <dbReference type="EMBL" id="KAF7991770.1"/>
    </source>
</evidence>
<dbReference type="Proteomes" id="UP000639338">
    <property type="component" value="Unassembled WGS sequence"/>
</dbReference>
<feature type="transmembrane region" description="Helical" evidence="12">
    <location>
        <begin position="475"/>
        <end position="494"/>
    </location>
</feature>
<proteinExistence type="inferred from homology"/>
<dbReference type="EMBL" id="JACMRX010000004">
    <property type="protein sequence ID" value="KAF7991770.1"/>
    <property type="molecule type" value="Genomic_DNA"/>
</dbReference>
<keyword evidence="4" id="KW-0552">Olfaction</keyword>
<evidence type="ECO:0008006" key="15">
    <source>
        <dbReference type="Google" id="ProtNLM"/>
    </source>
</evidence>
<keyword evidence="14" id="KW-1185">Reference proteome</keyword>
<comment type="subunit">
    <text evidence="11">Interacts with Orco. Complexes exist early in the endomembrane system in olfactory sensory neurons (OSNs), coupling these complexes to the conserved ciliary trafficking pathway.</text>
</comment>
<evidence type="ECO:0000256" key="3">
    <source>
        <dbReference type="ARBA" id="ARBA00022692"/>
    </source>
</evidence>
<gene>
    <name evidence="13" type="ORF">HCN44_010571</name>
</gene>
<comment type="function">
    <text evidence="9">Odorant receptor which mediates acceptance or avoidance behavior, depending on its substrates. The odorant receptor repertoire encodes a large collection of odor stimuli that vary widely in identity, intensity, and duration. May form a complex with Orco to form odorant-sensing units, providing sensitive and prolonged odorant signaling and calcium permeability.</text>
</comment>
<evidence type="ECO:0000256" key="6">
    <source>
        <dbReference type="ARBA" id="ARBA00023136"/>
    </source>
</evidence>
<evidence type="ECO:0000256" key="10">
    <source>
        <dbReference type="ARBA" id="ARBA00037946"/>
    </source>
</evidence>
<reference evidence="13 14" key="1">
    <citation type="submission" date="2020-08" db="EMBL/GenBank/DDBJ databases">
        <title>Aphidius gifuensis genome sequencing and assembly.</title>
        <authorList>
            <person name="Du Z."/>
        </authorList>
    </citation>
    <scope>NUCLEOTIDE SEQUENCE [LARGE SCALE GENOMIC DNA]</scope>
    <source>
        <strain evidence="13">YNYX2018</strain>
        <tissue evidence="13">Adults</tissue>
    </source>
</reference>
<keyword evidence="3 12" id="KW-0812">Transmembrane</keyword>
<feature type="transmembrane region" description="Helical" evidence="12">
    <location>
        <begin position="383"/>
        <end position="404"/>
    </location>
</feature>
<feature type="transmembrane region" description="Helical" evidence="12">
    <location>
        <begin position="637"/>
        <end position="659"/>
    </location>
</feature>
<evidence type="ECO:0000256" key="12">
    <source>
        <dbReference type="SAM" id="Phobius"/>
    </source>
</evidence>
<evidence type="ECO:0000256" key="8">
    <source>
        <dbReference type="ARBA" id="ARBA00023224"/>
    </source>
</evidence>
<protein>
    <recommendedName>
        <fullName evidence="15">Odorant receptor</fullName>
    </recommendedName>
</protein>
<keyword evidence="5 12" id="KW-1133">Transmembrane helix</keyword>
<feature type="transmembrane region" description="Helical" evidence="12">
    <location>
        <begin position="65"/>
        <end position="83"/>
    </location>
</feature>
<dbReference type="AlphaFoldDB" id="A0A834XQV3"/>
<accession>A0A834XQV3</accession>
<evidence type="ECO:0000256" key="9">
    <source>
        <dbReference type="ARBA" id="ARBA00037764"/>
    </source>
</evidence>
<evidence type="ECO:0000256" key="11">
    <source>
        <dbReference type="ARBA" id="ARBA00038679"/>
    </source>
</evidence>
<organism evidence="13 14">
    <name type="scientific">Aphidius gifuensis</name>
    <name type="common">Parasitoid wasp</name>
    <dbReference type="NCBI Taxonomy" id="684658"/>
    <lineage>
        <taxon>Eukaryota</taxon>
        <taxon>Metazoa</taxon>
        <taxon>Ecdysozoa</taxon>
        <taxon>Arthropoda</taxon>
        <taxon>Hexapoda</taxon>
        <taxon>Insecta</taxon>
        <taxon>Pterygota</taxon>
        <taxon>Neoptera</taxon>
        <taxon>Endopterygota</taxon>
        <taxon>Hymenoptera</taxon>
        <taxon>Apocrita</taxon>
        <taxon>Ichneumonoidea</taxon>
        <taxon>Braconidae</taxon>
        <taxon>Aphidiinae</taxon>
        <taxon>Aphidius</taxon>
    </lineage>
</organism>
<feature type="transmembrane region" description="Helical" evidence="12">
    <location>
        <begin position="256"/>
        <end position="280"/>
    </location>
</feature>
<dbReference type="GO" id="GO:0004984">
    <property type="term" value="F:olfactory receptor activity"/>
    <property type="evidence" value="ECO:0007669"/>
    <property type="project" value="InterPro"/>
</dbReference>
<keyword evidence="2" id="KW-0716">Sensory transduction</keyword>
<evidence type="ECO:0000256" key="7">
    <source>
        <dbReference type="ARBA" id="ARBA00023170"/>
    </source>
</evidence>
<feature type="transmembrane region" description="Helical" evidence="12">
    <location>
        <begin position="519"/>
        <end position="539"/>
    </location>
</feature>
<evidence type="ECO:0000256" key="2">
    <source>
        <dbReference type="ARBA" id="ARBA00022606"/>
    </source>
</evidence>
<keyword evidence="7" id="KW-0675">Receptor</keyword>
<dbReference type="InterPro" id="IPR004117">
    <property type="entry name" value="7tm6_olfct_rcpt"/>
</dbReference>
<sequence length="736" mass="85391">MLKYTILLLTIVGLWQPSDWFKGWKTYLYTIYTYLMILLLYTITFTEFLYLVTSTAEIEEIANNSFLLLSMIGVCVKAATVIINKCVIDDMNILLGKDPFRPQTIAEKRIQNKYNDIINKSTFIYMSMIEVTSFVMVFSISIKNIPNRVLSCNAWVPYDYTTSPISFWLTYVLQLTVHAYGASINAAFDTLIPSLMYQICCQFSILQHRFEKLPDVMSNIKKYDDEKSIILETMKLSECVEHHLQIYQWAERCNQIFSGIIFLQYSISSIILCVSVILLTQIEYNDPNFASTVLYLICIFFQIFILCCTGNQVTIESIHVKNAIYCMDWTQFELSTKKHLMMIMKRTMHPVVFTSGHFVKLSLDSFTNPSDWFKGWKTHLYTVYTILMILLLFTMTFTEFLYLITSTDEVEKIAINSFILLSMIGASGKAVTVAKNRCIIFDMIILLKKDPFRPQTIAEKRIQNKYNEMINKSTFIYISMIEVTMIIMIGLLSIENIPNRVLIYNAWIPYDYATPITFWSTYMLQLFAHAYGASINAAFDTLIPSMMFQICCQFSILQHRFEILPDVMSNIKKYNKKKSMLLETIKLCECVEHHLQIYQWAERCNYIFSGIIFLQYSISSIVLCVSVYLLTKIEFNSLNFAIIIMYLMCMLTQIFILCYSGSKVTIESTLISDAIYCMDWSQFDLSTKKNLMMVMKRALHPVKFTSGYFVTLSIESFTHLVKLSYSAFSVLKQSSG</sequence>
<feature type="transmembrane region" description="Helical" evidence="12">
    <location>
        <begin position="606"/>
        <end position="631"/>
    </location>
</feature>
<dbReference type="PANTHER" id="PTHR21137">
    <property type="entry name" value="ODORANT RECEPTOR"/>
    <property type="match status" value="1"/>
</dbReference>
<evidence type="ECO:0000313" key="14">
    <source>
        <dbReference type="Proteomes" id="UP000639338"/>
    </source>
</evidence>
<keyword evidence="8" id="KW-0807">Transducer</keyword>
<evidence type="ECO:0000256" key="5">
    <source>
        <dbReference type="ARBA" id="ARBA00022989"/>
    </source>
</evidence>